<evidence type="ECO:0000313" key="11">
    <source>
        <dbReference type="EMBL" id="BBH04684.1"/>
    </source>
</evidence>
<feature type="non-terminal residue" evidence="11">
    <location>
        <position position="1"/>
    </location>
</feature>
<reference evidence="11" key="1">
    <citation type="journal article" date="2019" name="Science">
        <title>Mutation of a bHLH transcription factor allowed almond domestication.</title>
        <authorList>
            <person name="Sanchez-Perez R."/>
            <person name="Pavan S."/>
            <person name="Mazzeo R."/>
            <person name="Moldovan C."/>
            <person name="Aiese Cigliano R."/>
            <person name="Del Cueto J."/>
            <person name="Ricciardi F."/>
            <person name="Lotti C."/>
            <person name="Ricciardi L."/>
            <person name="Dicenta F."/>
            <person name="Lopez-Marques R.L."/>
            <person name="Lindberg Moller B."/>
        </authorList>
    </citation>
    <scope>NUCLEOTIDE SEQUENCE</scope>
</reference>
<dbReference type="GO" id="GO:0055087">
    <property type="term" value="C:Ski complex"/>
    <property type="evidence" value="ECO:0007669"/>
    <property type="project" value="TreeGrafter"/>
</dbReference>
<dbReference type="Gene3D" id="1.10.3380.30">
    <property type="match status" value="2"/>
</dbReference>
<dbReference type="Gene3D" id="3.40.50.300">
    <property type="entry name" value="P-loop containing nucleotide triphosphate hydrolases"/>
    <property type="match status" value="2"/>
</dbReference>
<keyword evidence="4" id="KW-0378">Hydrolase</keyword>
<dbReference type="Pfam" id="PF21408">
    <property type="entry name" value="MTR4-like_stalk"/>
    <property type="match status" value="1"/>
</dbReference>
<dbReference type="SMART" id="SM00487">
    <property type="entry name" value="DEXDc"/>
    <property type="match status" value="1"/>
</dbReference>
<gene>
    <name evidence="11" type="ORF">Prudu_015887</name>
</gene>
<dbReference type="PIRSF" id="PIRSF005198">
    <property type="entry name" value="Antiviral_helicase_SKI2"/>
    <property type="match status" value="1"/>
</dbReference>
<dbReference type="SUPFAM" id="SSF52540">
    <property type="entry name" value="P-loop containing nucleoside triphosphate hydrolases"/>
    <property type="match status" value="2"/>
</dbReference>
<dbReference type="InterPro" id="IPR027417">
    <property type="entry name" value="P-loop_NTPase"/>
</dbReference>
<keyword evidence="7" id="KW-0694">RNA-binding</keyword>
<keyword evidence="3" id="KW-0547">Nucleotide-binding</keyword>
<dbReference type="Pfam" id="PF00270">
    <property type="entry name" value="DEAD"/>
    <property type="match status" value="1"/>
</dbReference>
<dbReference type="Pfam" id="PF13234">
    <property type="entry name" value="MTR4_beta-barrel"/>
    <property type="match status" value="1"/>
</dbReference>
<evidence type="ECO:0000256" key="7">
    <source>
        <dbReference type="ARBA" id="ARBA00022884"/>
    </source>
</evidence>
<organism evidence="11">
    <name type="scientific">Prunus dulcis</name>
    <name type="common">Almond</name>
    <name type="synonym">Amygdalus dulcis</name>
    <dbReference type="NCBI Taxonomy" id="3755"/>
    <lineage>
        <taxon>Eukaryota</taxon>
        <taxon>Viridiplantae</taxon>
        <taxon>Streptophyta</taxon>
        <taxon>Embryophyta</taxon>
        <taxon>Tracheophyta</taxon>
        <taxon>Spermatophyta</taxon>
        <taxon>Magnoliopsida</taxon>
        <taxon>eudicotyledons</taxon>
        <taxon>Gunneridae</taxon>
        <taxon>Pentapetalae</taxon>
        <taxon>rosids</taxon>
        <taxon>fabids</taxon>
        <taxon>Rosales</taxon>
        <taxon>Rosaceae</taxon>
        <taxon>Amygdaloideae</taxon>
        <taxon>Amygdaleae</taxon>
        <taxon>Prunus</taxon>
    </lineage>
</organism>
<sequence length="1311" mass="147271">PPAFARETPESIKEYIEDSYLLPRLDPEVFSPEKVGRQWDFDWFDNANVPLEPSLPRTVVVPTWELPFRSQNDGSVGGQWEPKSVQVDVSELIVGAQESGSLPRVAGPAKDFVRGSINNRPFRPGGLDDSKSLERVLPDGASNGEWVHELLIGGSAQAVPPSFKQGLDLGDLKAYPCSWNVYKDQSPLKSTSDEKVSELSVQFDDLFKKAWEEDVVEFEGDGSESVKSEDEANEVDVARNSFEPELSVLDEILSVEAKSRFNETDEDGEKNPEAWAISGGTEWIAENFYDLIPDKALDYPFELDKFQKEAIYYLEKGDSVFVAAHTSAGKTVVAEYAFALASKHCTRAVYTAPIKTISNQKYRDFCGKFDVGLLTGDVSLRPEASCLIMTTEILRSMLYRGADIIRDIEWVIFDEVHYVNDVERGVVWEEVIIMLPRHINIVLLSATSKEFRPNNLSDDSSCKIGIFMSEVAKQRVPNKVEFADWIGRTKQKKIRVTGTTKRPVPLEHCLFYSGELYKICESESFIPQGFKAAKDAFKKKNMSAATGGSGSHAPAPASHDGARTQKQSSNWGKQKKQSGPQNSGNFSKAGGSNQNNGNGMNNWGLRRSDASLWLSLINKLSKKSLLPNRCDKSADSMYGIDLTSSSEKSEIRVFCDKAFSRLKGSDRTLPQVVRVQNLLHRGLVSIMLDCFQLLRKLLKCFFVVVLFSTETFAMGVNAPARTVVFDTLRKFDGKEFRQLLPGEYTQMAGRAGRRGLDKIGTVIVMCRDEILEESDLKHVIVGSATRLESQFRLTYIMILHLLRVEELKVEDMLKRSFAEFHAQKKLPEQQQLLMRKLAQPTKTIECIKGEPAIEEYYDMYSEAETYYTEILEAVMQSSVAQKFLTAGRVVVMKSQSGQDHLLGVIVKPPSSSNKQYIVLVLKPELQTPLASDNLQDSKNNDFPQGYFMAPKSKRAIEEDYFPGVTSRKGSGVINIKLPHQGSAAGVRFEVREVNNKDFLCICNCKIKIDQVRLLEDVSSHAYSKTVQQLLGTKSNGNKYPPALDPMEDLKLRDVNHVETYYKWTNLLQKMAENKCHGCTKLEEHIILAREIKRHKEEVNALKYEMSDEALQQMPDFQGRIDVLKEIGCIDADLVVQIKGRVACEMNSGEELICTECLFENQLDDLEPEEAVALMSAFVFQQKNTSEPSLTPKLSQAKQRLYNTAIRLGELQGHFKVQINPEEYARENLKFGLVQVVYEWAKGTPFADICELTDVPEGMIVRTIVRLDETCREFKNAASIMGNSALYKKMETASNAIKRDIVFAASLYVTGV</sequence>
<keyword evidence="5 11" id="KW-0347">Helicase</keyword>
<proteinExistence type="predicted"/>
<feature type="compositionally biased region" description="Polar residues" evidence="8">
    <location>
        <begin position="564"/>
        <end position="586"/>
    </location>
</feature>
<dbReference type="InterPro" id="IPR050699">
    <property type="entry name" value="RNA-DNA_Helicase"/>
</dbReference>
<dbReference type="PROSITE" id="PS51192">
    <property type="entry name" value="HELICASE_ATP_BIND_1"/>
    <property type="match status" value="1"/>
</dbReference>
<feature type="domain" description="Helicase C-terminal" evidence="10">
    <location>
        <begin position="641"/>
        <end position="802"/>
    </location>
</feature>
<keyword evidence="2" id="KW-0963">Cytoplasm</keyword>
<dbReference type="InterPro" id="IPR016438">
    <property type="entry name" value="SKI2-like"/>
</dbReference>
<dbReference type="InterPro" id="IPR014001">
    <property type="entry name" value="Helicase_ATP-bd"/>
</dbReference>
<dbReference type="GO" id="GO:0003724">
    <property type="term" value="F:RNA helicase activity"/>
    <property type="evidence" value="ECO:0007669"/>
    <property type="project" value="InterPro"/>
</dbReference>
<keyword evidence="6" id="KW-0067">ATP-binding</keyword>
<dbReference type="Pfam" id="PF17911">
    <property type="entry name" value="Ski2_N"/>
    <property type="match status" value="1"/>
</dbReference>
<evidence type="ECO:0000256" key="2">
    <source>
        <dbReference type="ARBA" id="ARBA00022490"/>
    </source>
</evidence>
<dbReference type="GO" id="GO:0016787">
    <property type="term" value="F:hydrolase activity"/>
    <property type="evidence" value="ECO:0007669"/>
    <property type="project" value="UniProtKB-KW"/>
</dbReference>
<evidence type="ECO:0000256" key="6">
    <source>
        <dbReference type="ARBA" id="ARBA00022840"/>
    </source>
</evidence>
<dbReference type="PROSITE" id="PS51194">
    <property type="entry name" value="HELICASE_CTER"/>
    <property type="match status" value="1"/>
</dbReference>
<dbReference type="FunFam" id="3.40.50.300:FF:000354">
    <property type="entry name" value="ATP-dependent RNA helicase SKI2"/>
    <property type="match status" value="1"/>
</dbReference>
<dbReference type="GO" id="GO:0005524">
    <property type="term" value="F:ATP binding"/>
    <property type="evidence" value="ECO:0007669"/>
    <property type="project" value="UniProtKB-KW"/>
</dbReference>
<evidence type="ECO:0000259" key="10">
    <source>
        <dbReference type="PROSITE" id="PS51194"/>
    </source>
</evidence>
<accession>A0A4Y1RKB6</accession>
<dbReference type="PANTHER" id="PTHR12131">
    <property type="entry name" value="ATP-DEPENDENT RNA AND DNA HELICASE"/>
    <property type="match status" value="1"/>
</dbReference>
<evidence type="ECO:0000256" key="4">
    <source>
        <dbReference type="ARBA" id="ARBA00022801"/>
    </source>
</evidence>
<dbReference type="InterPro" id="IPR040801">
    <property type="entry name" value="Ski2_N"/>
</dbReference>
<dbReference type="InterPro" id="IPR001650">
    <property type="entry name" value="Helicase_C-like"/>
</dbReference>
<dbReference type="EMBL" id="AP019302">
    <property type="protein sequence ID" value="BBH04684.1"/>
    <property type="molecule type" value="Genomic_DNA"/>
</dbReference>
<dbReference type="FunFam" id="1.10.3380.30:FF:000001">
    <property type="entry name" value="Ski2 ATP-dependent RNA helicase"/>
    <property type="match status" value="1"/>
</dbReference>
<feature type="compositionally biased region" description="Low complexity" evidence="8">
    <location>
        <begin position="590"/>
        <end position="601"/>
    </location>
</feature>
<dbReference type="InterPro" id="IPR011545">
    <property type="entry name" value="DEAD/DEAH_box_helicase_dom"/>
</dbReference>
<dbReference type="PANTHER" id="PTHR12131:SF24">
    <property type="entry name" value="DEXH-BOX ATP-DEPENDENT RNA HELICASE DEXH11"/>
    <property type="match status" value="1"/>
</dbReference>
<feature type="region of interest" description="Disordered" evidence="8">
    <location>
        <begin position="542"/>
        <end position="601"/>
    </location>
</feature>
<dbReference type="GO" id="GO:0070478">
    <property type="term" value="P:nuclear-transcribed mRNA catabolic process, 3'-5' exonucleolytic nonsense-mediated decay"/>
    <property type="evidence" value="ECO:0007669"/>
    <property type="project" value="TreeGrafter"/>
</dbReference>
<protein>
    <submittedName>
        <fullName evidence="11">RNA helicase, ATP-dependent, SK12/DOB1 protein</fullName>
    </submittedName>
</protein>
<evidence type="ECO:0000256" key="8">
    <source>
        <dbReference type="SAM" id="MobiDB-lite"/>
    </source>
</evidence>
<dbReference type="InterPro" id="IPR048392">
    <property type="entry name" value="MTR4-like_stalk"/>
</dbReference>
<evidence type="ECO:0000259" key="9">
    <source>
        <dbReference type="PROSITE" id="PS51192"/>
    </source>
</evidence>
<dbReference type="SMART" id="SM00490">
    <property type="entry name" value="HELICc"/>
    <property type="match status" value="1"/>
</dbReference>
<evidence type="ECO:0000256" key="5">
    <source>
        <dbReference type="ARBA" id="ARBA00022806"/>
    </source>
</evidence>
<dbReference type="FunFam" id="1.10.3380.30:FF:000010">
    <property type="entry name" value="DExH-box ATP-dependent RNA helicase DExH11"/>
    <property type="match status" value="1"/>
</dbReference>
<comment type="subcellular location">
    <subcellularLocation>
        <location evidence="1">Cytoplasm</location>
    </subcellularLocation>
</comment>
<dbReference type="Pfam" id="PF08148">
    <property type="entry name" value="DSHCT"/>
    <property type="match status" value="1"/>
</dbReference>
<dbReference type="GO" id="GO:0003723">
    <property type="term" value="F:RNA binding"/>
    <property type="evidence" value="ECO:0007669"/>
    <property type="project" value="UniProtKB-KW"/>
</dbReference>
<name>A0A4Y1RKB6_PRUDU</name>
<dbReference type="InterPro" id="IPR012961">
    <property type="entry name" value="Ski2/MTR4_C"/>
</dbReference>
<feature type="domain" description="Helicase ATP-binding" evidence="9">
    <location>
        <begin position="311"/>
        <end position="447"/>
    </location>
</feature>
<dbReference type="InterPro" id="IPR025696">
    <property type="entry name" value="Beta-barrel_MTR4"/>
</dbReference>
<evidence type="ECO:0000256" key="3">
    <source>
        <dbReference type="ARBA" id="ARBA00022741"/>
    </source>
</evidence>
<evidence type="ECO:0000256" key="1">
    <source>
        <dbReference type="ARBA" id="ARBA00004496"/>
    </source>
</evidence>
<dbReference type="SMART" id="SM01142">
    <property type="entry name" value="DSHCT"/>
    <property type="match status" value="1"/>
</dbReference>